<gene>
    <name evidence="3" type="ORF">LTR24_005932</name>
</gene>
<evidence type="ECO:0000313" key="4">
    <source>
        <dbReference type="Proteomes" id="UP001345013"/>
    </source>
</evidence>
<name>A0ABR0K964_9EURO</name>
<protein>
    <recommendedName>
        <fullName evidence="2">DUF7918 domain-containing protein</fullName>
    </recommendedName>
</protein>
<feature type="region of interest" description="Disordered" evidence="1">
    <location>
        <begin position="112"/>
        <end position="154"/>
    </location>
</feature>
<evidence type="ECO:0000313" key="3">
    <source>
        <dbReference type="EMBL" id="KAK5089771.1"/>
    </source>
</evidence>
<evidence type="ECO:0000256" key="1">
    <source>
        <dbReference type="SAM" id="MobiDB-lite"/>
    </source>
</evidence>
<dbReference type="EMBL" id="JAVRRG010000071">
    <property type="protein sequence ID" value="KAK5089771.1"/>
    <property type="molecule type" value="Genomic_DNA"/>
</dbReference>
<feature type="domain" description="DUF7918" evidence="2">
    <location>
        <begin position="7"/>
        <end position="64"/>
    </location>
</feature>
<proteinExistence type="predicted"/>
<feature type="compositionally biased region" description="Basic and acidic residues" evidence="1">
    <location>
        <begin position="123"/>
        <end position="138"/>
    </location>
</feature>
<evidence type="ECO:0000259" key="2">
    <source>
        <dbReference type="Pfam" id="PF25534"/>
    </source>
</evidence>
<comment type="caution">
    <text evidence="3">The sequence shown here is derived from an EMBL/GenBank/DDBJ whole genome shotgun (WGS) entry which is preliminary data.</text>
</comment>
<dbReference type="Proteomes" id="UP001345013">
    <property type="component" value="Unassembled WGS sequence"/>
</dbReference>
<dbReference type="InterPro" id="IPR057678">
    <property type="entry name" value="DUF7918"/>
</dbReference>
<dbReference type="Pfam" id="PF25534">
    <property type="entry name" value="DUF7918"/>
    <property type="match status" value="1"/>
</dbReference>
<accession>A0ABR0K964</accession>
<reference evidence="3 4" key="1">
    <citation type="submission" date="2023-08" db="EMBL/GenBank/DDBJ databases">
        <title>Black Yeasts Isolated from many extreme environments.</title>
        <authorList>
            <person name="Coleine C."/>
            <person name="Stajich J.E."/>
            <person name="Selbmann L."/>
        </authorList>
    </citation>
    <scope>NUCLEOTIDE SEQUENCE [LARGE SCALE GENOMIC DNA]</scope>
    <source>
        <strain evidence="3 4">CCFEE 5885</strain>
    </source>
</reference>
<keyword evidence="4" id="KW-1185">Reference proteome</keyword>
<sequence>MPLETIKQLARNIGCIHIAVYDVTRTAKYWREREPQIGQSVPEKALKGQPIDMTAGYGPATAIKRGGAPPKFTELMLDLIPTTPEPEPLEERNIETLNTEEMRQLLTQMREKGKQLSGQHAKVKNETTLVKEEEDRRARLPKRQRSTLSDGDDDDCVLVEVKTRRVAPEEVDVLDLT</sequence>
<organism evidence="3 4">
    <name type="scientific">Lithohypha guttulata</name>
    <dbReference type="NCBI Taxonomy" id="1690604"/>
    <lineage>
        <taxon>Eukaryota</taxon>
        <taxon>Fungi</taxon>
        <taxon>Dikarya</taxon>
        <taxon>Ascomycota</taxon>
        <taxon>Pezizomycotina</taxon>
        <taxon>Eurotiomycetes</taxon>
        <taxon>Chaetothyriomycetidae</taxon>
        <taxon>Chaetothyriales</taxon>
        <taxon>Trichomeriaceae</taxon>
        <taxon>Lithohypha</taxon>
    </lineage>
</organism>